<dbReference type="CDD" id="cd00093">
    <property type="entry name" value="HTH_XRE"/>
    <property type="match status" value="1"/>
</dbReference>
<dbReference type="RefSeq" id="WP_086348750.1">
    <property type="nucleotide sequence ID" value="NZ_CP147247.1"/>
</dbReference>
<dbReference type="OrthoDB" id="2971638at2"/>
<evidence type="ECO:0000313" key="4">
    <source>
        <dbReference type="Proteomes" id="UP000195141"/>
    </source>
</evidence>
<reference evidence="3" key="2">
    <citation type="submission" date="2017-05" db="EMBL/GenBank/DDBJ databases">
        <authorList>
            <consortium name="The Broad Institute Genomics Platform"/>
            <consortium name="The Broad Institute Genomic Center for Infectious Diseases"/>
            <person name="Earl A."/>
            <person name="Manson A."/>
            <person name="Schwartman J."/>
            <person name="Gilmore M."/>
            <person name="Abouelleil A."/>
            <person name="Cao P."/>
            <person name="Chapman S."/>
            <person name="Cusick C."/>
            <person name="Shea T."/>
            <person name="Young S."/>
            <person name="Neafsey D."/>
            <person name="Nusbaum C."/>
            <person name="Birren B."/>
        </authorList>
    </citation>
    <scope>NUCLEOTIDE SEQUENCE</scope>
    <source>
        <strain evidence="3">9E7_DIV0242</strain>
    </source>
</reference>
<dbReference type="AlphaFoldDB" id="A0A242K8Q3"/>
<protein>
    <recommendedName>
        <fullName evidence="1">HTH cro/C1-type domain-containing protein</fullName>
    </recommendedName>
</protein>
<evidence type="ECO:0000313" key="2">
    <source>
        <dbReference type="EMBL" id="OTP17551.1"/>
    </source>
</evidence>
<organism evidence="2">
    <name type="scientific">Candidatus Enterococcus clewellii</name>
    <dbReference type="NCBI Taxonomy" id="1834193"/>
    <lineage>
        <taxon>Bacteria</taxon>
        <taxon>Bacillati</taxon>
        <taxon>Bacillota</taxon>
        <taxon>Bacilli</taxon>
        <taxon>Lactobacillales</taxon>
        <taxon>Enterococcaceae</taxon>
        <taxon>Enterococcus</taxon>
    </lineage>
</organism>
<sequence>MTLDLKRLKAERIAKGLTQDEMAEKMGWNTRTPYAKRENGIVSIGANELVKMASILGYESDNLGIFFTDNVPDRERKQPA</sequence>
<accession>A0A242K8Q3</accession>
<gene>
    <name evidence="2" type="ORF">A5888_001689</name>
    <name evidence="3" type="ORF">A5888_002926</name>
</gene>
<dbReference type="PROSITE" id="PS50943">
    <property type="entry name" value="HTH_CROC1"/>
    <property type="match status" value="1"/>
</dbReference>
<dbReference type="InterPro" id="IPR010982">
    <property type="entry name" value="Lambda_DNA-bd_dom_sf"/>
</dbReference>
<dbReference type="EMBL" id="CP147247">
    <property type="protein sequence ID" value="WYJ91158.1"/>
    <property type="molecule type" value="Genomic_DNA"/>
</dbReference>
<feature type="domain" description="HTH cro/C1-type" evidence="1">
    <location>
        <begin position="8"/>
        <end position="63"/>
    </location>
</feature>
<dbReference type="Proteomes" id="UP000195141">
    <property type="component" value="Chromosome"/>
</dbReference>
<reference evidence="2" key="1">
    <citation type="submission" date="2017-05" db="EMBL/GenBank/DDBJ databases">
        <title>The Genome Sequence of Enterococcus sp. 9E7_DIV0242.</title>
        <authorList>
            <consortium name="The Broad Institute Genomics Platform"/>
            <consortium name="The Broad Institute Genomic Center for Infectious Diseases"/>
            <person name="Earl A."/>
            <person name="Manson A."/>
            <person name="Schwartman J."/>
            <person name="Gilmore M."/>
            <person name="Abouelleil A."/>
            <person name="Cao P."/>
            <person name="Chapman S."/>
            <person name="Cusick C."/>
            <person name="Shea T."/>
            <person name="Young S."/>
            <person name="Neafsey D."/>
            <person name="Nusbaum C."/>
            <person name="Birren B."/>
        </authorList>
    </citation>
    <scope>NUCLEOTIDE SEQUENCE [LARGE SCALE GENOMIC DNA]</scope>
    <source>
        <strain evidence="2">9E7_DIV0242</strain>
    </source>
</reference>
<reference evidence="3" key="3">
    <citation type="submission" date="2024-03" db="EMBL/GenBank/DDBJ databases">
        <title>The Genome Sequence of Enterococcus sp. DIV0242b.</title>
        <authorList>
            <consortium name="The Broad Institute Genomics Platform"/>
            <consortium name="The Broad Institute Microbial Omics Core"/>
            <consortium name="The Broad Institute Genomic Center for Infectious Diseases"/>
            <person name="Earl A."/>
            <person name="Manson A."/>
            <person name="Gilmore M."/>
            <person name="Schwartman J."/>
            <person name="Shea T."/>
            <person name="Abouelleil A."/>
            <person name="Cao P."/>
            <person name="Chapman S."/>
            <person name="Cusick C."/>
            <person name="Young S."/>
            <person name="Neafsey D."/>
            <person name="Nusbaum C."/>
            <person name="Birren B."/>
        </authorList>
    </citation>
    <scope>NUCLEOTIDE SEQUENCE</scope>
    <source>
        <strain evidence="3">9E7_DIV0242</strain>
    </source>
</reference>
<dbReference type="Gene3D" id="1.10.260.40">
    <property type="entry name" value="lambda repressor-like DNA-binding domains"/>
    <property type="match status" value="1"/>
</dbReference>
<dbReference type="SUPFAM" id="SSF47413">
    <property type="entry name" value="lambda repressor-like DNA-binding domains"/>
    <property type="match status" value="1"/>
</dbReference>
<dbReference type="SMART" id="SM00530">
    <property type="entry name" value="HTH_XRE"/>
    <property type="match status" value="1"/>
</dbReference>
<evidence type="ECO:0000259" key="1">
    <source>
        <dbReference type="PROSITE" id="PS50943"/>
    </source>
</evidence>
<evidence type="ECO:0000313" key="3">
    <source>
        <dbReference type="EMBL" id="WYJ91158.1"/>
    </source>
</evidence>
<name>A0A242K8Q3_9ENTE</name>
<dbReference type="Pfam" id="PF01381">
    <property type="entry name" value="HTH_3"/>
    <property type="match status" value="1"/>
</dbReference>
<dbReference type="EMBL" id="NGMM01000002">
    <property type="protein sequence ID" value="OTP17551.1"/>
    <property type="molecule type" value="Genomic_DNA"/>
</dbReference>
<dbReference type="InterPro" id="IPR001387">
    <property type="entry name" value="Cro/C1-type_HTH"/>
</dbReference>
<keyword evidence="4" id="KW-1185">Reference proteome</keyword>
<dbReference type="GO" id="GO:0003677">
    <property type="term" value="F:DNA binding"/>
    <property type="evidence" value="ECO:0007669"/>
    <property type="project" value="InterPro"/>
</dbReference>
<proteinExistence type="predicted"/>